<name>A0A507AN37_9PEZI</name>
<dbReference type="RefSeq" id="XP_030990854.1">
    <property type="nucleotide sequence ID" value="XM_031135701.1"/>
</dbReference>
<comment type="caution">
    <text evidence="1">The sequence shown here is derived from an EMBL/GenBank/DDBJ whole genome shotgun (WGS) entry which is preliminary data.</text>
</comment>
<dbReference type="EMBL" id="SKBQ01000006">
    <property type="protein sequence ID" value="TPX09143.1"/>
    <property type="molecule type" value="Genomic_DNA"/>
</dbReference>
<dbReference type="AlphaFoldDB" id="A0A507AN37"/>
<proteinExistence type="predicted"/>
<evidence type="ECO:0000313" key="2">
    <source>
        <dbReference type="Proteomes" id="UP000319257"/>
    </source>
</evidence>
<reference evidence="1 2" key="1">
    <citation type="submission" date="2019-06" db="EMBL/GenBank/DDBJ databases">
        <title>Draft genome sequence of the filamentous fungus Phialemoniopsis curvata isolated from diesel fuel.</title>
        <authorList>
            <person name="Varaljay V.A."/>
            <person name="Lyon W.J."/>
            <person name="Crouch A.L."/>
            <person name="Drake C.E."/>
            <person name="Hollomon J.M."/>
            <person name="Nadeau L.J."/>
            <person name="Nunn H.S."/>
            <person name="Stevenson B.S."/>
            <person name="Bojanowski C.L."/>
            <person name="Crookes-Goodson W.J."/>
        </authorList>
    </citation>
    <scope>NUCLEOTIDE SEQUENCE [LARGE SCALE GENOMIC DNA]</scope>
    <source>
        <strain evidence="1 2">D216</strain>
    </source>
</reference>
<dbReference type="GeneID" id="41969050"/>
<accession>A0A507AN37</accession>
<gene>
    <name evidence="1" type="ORF">E0L32_001603</name>
</gene>
<sequence>MVPEIREVKRRLVSSLRQCLDLSFGEPAFPQQLFGYQLVREHLPEPVHSSHPRVAHRARERLIFEYISLDVLRVDLVYVRVALPFSFIGLSALPQNFSMLGFKIIGGHGMVAFCPTHFAVVVTHLVGLAGYSTEYEEDTACPGLRAG</sequence>
<keyword evidence="2" id="KW-1185">Reference proteome</keyword>
<organism evidence="1 2">
    <name type="scientific">Thyridium curvatum</name>
    <dbReference type="NCBI Taxonomy" id="1093900"/>
    <lineage>
        <taxon>Eukaryota</taxon>
        <taxon>Fungi</taxon>
        <taxon>Dikarya</taxon>
        <taxon>Ascomycota</taxon>
        <taxon>Pezizomycotina</taxon>
        <taxon>Sordariomycetes</taxon>
        <taxon>Sordariomycetidae</taxon>
        <taxon>Thyridiales</taxon>
        <taxon>Thyridiaceae</taxon>
        <taxon>Thyridium</taxon>
    </lineage>
</organism>
<evidence type="ECO:0000313" key="1">
    <source>
        <dbReference type="EMBL" id="TPX09143.1"/>
    </source>
</evidence>
<dbReference type="InParanoid" id="A0A507AN37"/>
<dbReference type="Proteomes" id="UP000319257">
    <property type="component" value="Unassembled WGS sequence"/>
</dbReference>
<protein>
    <submittedName>
        <fullName evidence="1">Uncharacterized protein</fullName>
    </submittedName>
</protein>